<dbReference type="InterPro" id="IPR007024">
    <property type="entry name" value="BLUF_domain"/>
</dbReference>
<dbReference type="GO" id="GO:0071949">
    <property type="term" value="F:FAD binding"/>
    <property type="evidence" value="ECO:0007669"/>
    <property type="project" value="InterPro"/>
</dbReference>
<dbReference type="SMART" id="SM01034">
    <property type="entry name" value="BLUF"/>
    <property type="match status" value="1"/>
</dbReference>
<feature type="domain" description="BLUF" evidence="1">
    <location>
        <begin position="2"/>
        <end position="93"/>
    </location>
</feature>
<evidence type="ECO:0000313" key="3">
    <source>
        <dbReference type="EMBL" id="WKK84338.1"/>
    </source>
</evidence>
<dbReference type="Pfam" id="PF04940">
    <property type="entry name" value="BLUF"/>
    <property type="match status" value="1"/>
</dbReference>
<dbReference type="EMBL" id="CP129970">
    <property type="protein sequence ID" value="WKK84338.1"/>
    <property type="molecule type" value="Genomic_DNA"/>
</dbReference>
<dbReference type="InterPro" id="IPR036046">
    <property type="entry name" value="Acylphosphatase-like_dom_sf"/>
</dbReference>
<evidence type="ECO:0000259" key="1">
    <source>
        <dbReference type="PROSITE" id="PS50925"/>
    </source>
</evidence>
<dbReference type="Proteomes" id="UP001244443">
    <property type="component" value="Chromosome"/>
</dbReference>
<dbReference type="EMBL" id="CP129968">
    <property type="protein sequence ID" value="WKK80683.1"/>
    <property type="molecule type" value="Genomic_DNA"/>
</dbReference>
<dbReference type="RefSeq" id="WP_302100677.1">
    <property type="nucleotide sequence ID" value="NZ_CP129968.2"/>
</dbReference>
<evidence type="ECO:0000313" key="2">
    <source>
        <dbReference type="EMBL" id="WKK80683.1"/>
    </source>
</evidence>
<sequence>MLSNLIYVSKRKSNCTEEEIKKILDSCERNNSGEDITGVLLYSKDSFVQYLEGEYKKIFELYDKIKLDDRHKEIRLINSSPIKEKVFPSWHMGAKKLDFSNIEFKTDITEKDKGEFNKILNGENSPNSVELLKKVFN</sequence>
<dbReference type="KEGG" id="marp:QYS47_26890"/>
<accession>A0AA49JDC1</accession>
<protein>
    <submittedName>
        <fullName evidence="3">BLUF domain-containing protein</fullName>
    </submittedName>
</protein>
<name>A0AA49JDC1_9BACT</name>
<accession>A0AA49JA86</accession>
<proteinExistence type="predicted"/>
<dbReference type="Proteomes" id="UP001232019">
    <property type="component" value="Chromosome"/>
</dbReference>
<organism evidence="3 4">
    <name type="scientific">Marivirga arenosa</name>
    <dbReference type="NCBI Taxonomy" id="3059076"/>
    <lineage>
        <taxon>Bacteria</taxon>
        <taxon>Pseudomonadati</taxon>
        <taxon>Bacteroidota</taxon>
        <taxon>Cytophagia</taxon>
        <taxon>Cytophagales</taxon>
        <taxon>Marivirgaceae</taxon>
        <taxon>Marivirga</taxon>
    </lineage>
</organism>
<dbReference type="PROSITE" id="PS50925">
    <property type="entry name" value="BLUF"/>
    <property type="match status" value="1"/>
</dbReference>
<dbReference type="GO" id="GO:0009882">
    <property type="term" value="F:blue light photoreceptor activity"/>
    <property type="evidence" value="ECO:0007669"/>
    <property type="project" value="InterPro"/>
</dbReference>
<dbReference type="AlphaFoldDB" id="A0AA49JDC1"/>
<reference evidence="3 4" key="1">
    <citation type="submission" date="2023-08" db="EMBL/GenBank/DDBJ databases">
        <title>Comparative genomics and taxonomic characterization of three novel marine species of genus Marivirga.</title>
        <authorList>
            <person name="Muhammad N."/>
            <person name="Kim S.-G."/>
        </authorList>
    </citation>
    <scope>NUCLEOTIDE SEQUENCE [LARGE SCALE GENOMIC DNA]</scope>
    <source>
        <strain evidence="3 4">ABR2-2</strain>
        <strain evidence="2">BKB1-2</strain>
    </source>
</reference>
<keyword evidence="4" id="KW-1185">Reference proteome</keyword>
<dbReference type="Gene3D" id="3.30.70.100">
    <property type="match status" value="1"/>
</dbReference>
<evidence type="ECO:0000313" key="4">
    <source>
        <dbReference type="Proteomes" id="UP001244443"/>
    </source>
</evidence>
<gene>
    <name evidence="2" type="ORF">QYS47_26890</name>
    <name evidence="3" type="ORF">QYS48_19460</name>
</gene>
<dbReference type="SUPFAM" id="SSF54975">
    <property type="entry name" value="Acylphosphatase/BLUF domain-like"/>
    <property type="match status" value="1"/>
</dbReference>